<feature type="transmembrane region" description="Helical" evidence="1">
    <location>
        <begin position="119"/>
        <end position="142"/>
    </location>
</feature>
<keyword evidence="1" id="KW-1133">Transmembrane helix</keyword>
<sequence>MTTKPTRWLAGRLGRRGAALLILGIIFVLVGLDIWLNSPEPDFDRFLLHTFIPFPINAGLWIVPGALAIWASTHRGPANDGFGFNALVIPVIIRIVSYVFSFVAFLFGEGNFPFGLASAAIWTSILALILIIAGWAEVPGYVRRRPSRKQAP</sequence>
<evidence type="ECO:0000313" key="3">
    <source>
        <dbReference type="Proteomes" id="UP001200740"/>
    </source>
</evidence>
<keyword evidence="1" id="KW-0472">Membrane</keyword>
<protein>
    <submittedName>
        <fullName evidence="2">Membrane protein</fullName>
    </submittedName>
</protein>
<dbReference type="EMBL" id="OL455896">
    <property type="protein sequence ID" value="UJQ86811.1"/>
    <property type="molecule type" value="Genomic_DNA"/>
</dbReference>
<dbReference type="GeneID" id="77954597"/>
<keyword evidence="3" id="KW-1185">Reference proteome</keyword>
<evidence type="ECO:0000313" key="2">
    <source>
        <dbReference type="EMBL" id="UJQ86811.1"/>
    </source>
</evidence>
<accession>A0AA49BN44</accession>
<organism evidence="2 3">
    <name type="scientific">Arthrobacter phage Reedo</name>
    <dbReference type="NCBI Taxonomy" id="2910755"/>
    <lineage>
        <taxon>Viruses</taxon>
        <taxon>Duplodnaviria</taxon>
        <taxon>Heunggongvirae</taxon>
        <taxon>Uroviricota</taxon>
        <taxon>Caudoviricetes</taxon>
        <taxon>Casidaviridae</taxon>
        <taxon>Manhattanvirus</taxon>
        <taxon>Manhattanvirus reedo</taxon>
    </lineage>
</organism>
<feature type="transmembrane region" description="Helical" evidence="1">
    <location>
        <begin position="17"/>
        <end position="36"/>
    </location>
</feature>
<reference evidence="2" key="1">
    <citation type="submission" date="2021-11" db="EMBL/GenBank/DDBJ databases">
        <authorList>
            <person name="Furlong K.P."/>
            <person name="Elkbouli M."/>
            <person name="Barwitzki K."/>
            <person name="Hastings E.M."/>
            <person name="Saal A.P."/>
            <person name="Sandouka T."/>
            <person name="Tran A."/>
            <person name="Tremblay V."/>
            <person name="Williams E.C."/>
            <person name="Giles L.L."/>
            <person name="McCarthy L."/>
            <person name="Wheaton K.A."/>
            <person name="Chan K."/>
            <person name="Rudner A.D."/>
            <person name="Beyer A.R."/>
            <person name="Chong R.A."/>
            <person name="Edgington N.P."/>
            <person name="Freise A.C."/>
            <person name="Garcia Costas A.M."/>
            <person name="Gibb B.P."/>
            <person name="Klyczek K.K."/>
            <person name="Swerdlow S.J."/>
            <person name="Garlena R.A."/>
            <person name="Russell D.A."/>
            <person name="Jacobs-Sera D."/>
            <person name="Hatfull G.F."/>
        </authorList>
    </citation>
    <scope>NUCLEOTIDE SEQUENCE</scope>
</reference>
<dbReference type="RefSeq" id="YP_010678204.1">
    <property type="nucleotide sequence ID" value="NC_071032.1"/>
</dbReference>
<dbReference type="KEGG" id="vg:77954597"/>
<keyword evidence="1" id="KW-0812">Transmembrane</keyword>
<feature type="transmembrane region" description="Helical" evidence="1">
    <location>
        <begin position="48"/>
        <end position="70"/>
    </location>
</feature>
<dbReference type="Proteomes" id="UP001200740">
    <property type="component" value="Segment"/>
</dbReference>
<feature type="transmembrane region" description="Helical" evidence="1">
    <location>
        <begin position="82"/>
        <end position="107"/>
    </location>
</feature>
<evidence type="ECO:0000256" key="1">
    <source>
        <dbReference type="SAM" id="Phobius"/>
    </source>
</evidence>
<proteinExistence type="predicted"/>
<gene>
    <name evidence="2" type="primary">21</name>
    <name evidence="2" type="ORF">SEA_REEDO_21</name>
</gene>
<name>A0AA49BN44_9CAUD</name>